<keyword evidence="1" id="KW-1133">Transmembrane helix</keyword>
<organism evidence="2 3">
    <name type="scientific">Thelohanellus kitauei</name>
    <name type="common">Myxosporean</name>
    <dbReference type="NCBI Taxonomy" id="669202"/>
    <lineage>
        <taxon>Eukaryota</taxon>
        <taxon>Metazoa</taxon>
        <taxon>Cnidaria</taxon>
        <taxon>Myxozoa</taxon>
        <taxon>Myxosporea</taxon>
        <taxon>Bivalvulida</taxon>
        <taxon>Platysporina</taxon>
        <taxon>Myxobolidae</taxon>
        <taxon>Thelohanellus</taxon>
    </lineage>
</organism>
<accession>A0A0C2NHZ3</accession>
<sequence>MLKVSKVNPKKFSYLFPWNNTFNIKISVFYDKIHNEDKINVNYVVVDIFRHNTDVHEIGNLPFKNTPYEYADEGSFSKPREDTKGMWFVITVFLILHLVVVCVYKTVKLYFNARRTWLSNPSEGYLNLTNEHERI</sequence>
<proteinExistence type="predicted"/>
<dbReference type="Proteomes" id="UP000031668">
    <property type="component" value="Unassembled WGS sequence"/>
</dbReference>
<keyword evidence="3" id="KW-1185">Reference proteome</keyword>
<evidence type="ECO:0000256" key="1">
    <source>
        <dbReference type="SAM" id="Phobius"/>
    </source>
</evidence>
<keyword evidence="1" id="KW-0472">Membrane</keyword>
<comment type="caution">
    <text evidence="2">The sequence shown here is derived from an EMBL/GenBank/DDBJ whole genome shotgun (WGS) entry which is preliminary data.</text>
</comment>
<gene>
    <name evidence="2" type="ORF">RF11_16308</name>
</gene>
<evidence type="ECO:0000313" key="2">
    <source>
        <dbReference type="EMBL" id="KII73607.1"/>
    </source>
</evidence>
<reference evidence="2 3" key="1">
    <citation type="journal article" date="2014" name="Genome Biol. Evol.">
        <title>The genome of the myxosporean Thelohanellus kitauei shows adaptations to nutrient acquisition within its fish host.</title>
        <authorList>
            <person name="Yang Y."/>
            <person name="Xiong J."/>
            <person name="Zhou Z."/>
            <person name="Huo F."/>
            <person name="Miao W."/>
            <person name="Ran C."/>
            <person name="Liu Y."/>
            <person name="Zhang J."/>
            <person name="Feng J."/>
            <person name="Wang M."/>
            <person name="Wang M."/>
            <person name="Wang L."/>
            <person name="Yao B."/>
        </authorList>
    </citation>
    <scope>NUCLEOTIDE SEQUENCE [LARGE SCALE GENOMIC DNA]</scope>
    <source>
        <strain evidence="2">Wuqing</strain>
    </source>
</reference>
<protein>
    <submittedName>
        <fullName evidence="2">Uncharacterized protein</fullName>
    </submittedName>
</protein>
<name>A0A0C2NHZ3_THEKT</name>
<dbReference type="EMBL" id="JWZT01000752">
    <property type="protein sequence ID" value="KII73607.1"/>
    <property type="molecule type" value="Genomic_DNA"/>
</dbReference>
<feature type="transmembrane region" description="Helical" evidence="1">
    <location>
        <begin position="85"/>
        <end position="107"/>
    </location>
</feature>
<dbReference type="AlphaFoldDB" id="A0A0C2NHZ3"/>
<evidence type="ECO:0000313" key="3">
    <source>
        <dbReference type="Proteomes" id="UP000031668"/>
    </source>
</evidence>
<keyword evidence="1" id="KW-0812">Transmembrane</keyword>